<dbReference type="PANTHER" id="PTHR10361:SF24">
    <property type="entry name" value="P3 PROTEIN"/>
    <property type="match status" value="1"/>
</dbReference>
<dbReference type="AlphaFoldDB" id="A0A2Z4FNL6"/>
<keyword evidence="2" id="KW-0812">Transmembrane</keyword>
<evidence type="ECO:0000313" key="6">
    <source>
        <dbReference type="Proteomes" id="UP000249799"/>
    </source>
</evidence>
<dbReference type="PANTHER" id="PTHR10361">
    <property type="entry name" value="SODIUM-BILE ACID COTRANSPORTER"/>
    <property type="match status" value="1"/>
</dbReference>
<keyword evidence="3" id="KW-1133">Transmembrane helix</keyword>
<comment type="subcellular location">
    <subcellularLocation>
        <location evidence="1">Membrane</location>
        <topology evidence="1">Multi-pass membrane protein</topology>
    </subcellularLocation>
</comment>
<evidence type="ECO:0000313" key="5">
    <source>
        <dbReference type="EMBL" id="AWV90533.1"/>
    </source>
</evidence>
<organism evidence="5 6">
    <name type="scientific">Bradymonas sediminis</name>
    <dbReference type="NCBI Taxonomy" id="1548548"/>
    <lineage>
        <taxon>Bacteria</taxon>
        <taxon>Deltaproteobacteria</taxon>
        <taxon>Bradymonadales</taxon>
        <taxon>Bradymonadaceae</taxon>
        <taxon>Bradymonas</taxon>
    </lineage>
</organism>
<dbReference type="InterPro" id="IPR002657">
    <property type="entry name" value="BilAc:Na_symport/Acr3"/>
</dbReference>
<gene>
    <name evidence="5" type="ORF">DN745_14830</name>
</gene>
<name>A0A2Z4FNL6_9DELT</name>
<evidence type="ECO:0000256" key="1">
    <source>
        <dbReference type="ARBA" id="ARBA00004141"/>
    </source>
</evidence>
<evidence type="ECO:0000256" key="2">
    <source>
        <dbReference type="ARBA" id="ARBA00022692"/>
    </source>
</evidence>
<keyword evidence="6" id="KW-1185">Reference proteome</keyword>
<accession>A0A2Z4FNL6</accession>
<evidence type="ECO:0000256" key="4">
    <source>
        <dbReference type="ARBA" id="ARBA00023136"/>
    </source>
</evidence>
<dbReference type="Proteomes" id="UP000249799">
    <property type="component" value="Chromosome"/>
</dbReference>
<dbReference type="Pfam" id="PF01758">
    <property type="entry name" value="SBF"/>
    <property type="match status" value="1"/>
</dbReference>
<dbReference type="InterPro" id="IPR038770">
    <property type="entry name" value="Na+/solute_symporter_sf"/>
</dbReference>
<dbReference type="InterPro" id="IPR004710">
    <property type="entry name" value="Bilac:Na_transpt"/>
</dbReference>
<dbReference type="KEGG" id="bsed:DN745_14830"/>
<dbReference type="GO" id="GO:0016020">
    <property type="term" value="C:membrane"/>
    <property type="evidence" value="ECO:0007669"/>
    <property type="project" value="UniProtKB-SubCell"/>
</dbReference>
<dbReference type="RefSeq" id="WP_111336029.1">
    <property type="nucleotide sequence ID" value="NZ_CP030032.1"/>
</dbReference>
<evidence type="ECO:0000256" key="3">
    <source>
        <dbReference type="ARBA" id="ARBA00022989"/>
    </source>
</evidence>
<keyword evidence="4" id="KW-0472">Membrane</keyword>
<dbReference type="EMBL" id="CP030032">
    <property type="protein sequence ID" value="AWV90533.1"/>
    <property type="molecule type" value="Genomic_DNA"/>
</dbReference>
<dbReference type="OrthoDB" id="9806785at2"/>
<reference evidence="5 6" key="1">
    <citation type="submission" date="2018-06" db="EMBL/GenBank/DDBJ databases">
        <title>Lujinxingia sediminis gen. nov. sp. nov., a new facultative anaerobic member of the class Deltaproteobacteria, and proposal of Lujinxingaceae fam. nov.</title>
        <authorList>
            <person name="Guo L.-Y."/>
            <person name="Li C.-M."/>
            <person name="Wang S."/>
            <person name="Du Z.-J."/>
        </authorList>
    </citation>
    <scope>NUCLEOTIDE SEQUENCE [LARGE SCALE GENOMIC DNA]</scope>
    <source>
        <strain evidence="5 6">FA350</strain>
    </source>
</reference>
<proteinExistence type="predicted"/>
<protein>
    <submittedName>
        <fullName evidence="5">Bile acid:sodium symporter family protein</fullName>
    </submittedName>
</protein>
<sequence length="303" mass="31766">MEESVLTSVVLPLALFIIMLGVGLSLVVDDFKRVVLYPKAVAVGLVNQLVLLPLVAFGLAHLFQLDPVMAVGLMLIACCPGGVTSNLITFVSRGDAALSVTLTAISGVIVVVTIPLILIFSMNTFMGEAQQFSVPLLDTILQIVAITVVPISLGMLVRRFKPAFAAKMERPARIGSTVIFVAILGGVVAANIEVIKVHFLELSVVTGTLNILMMSLGYASARLLQLKAPQAVAISIETGIQNGTLAIVIATSILERGDLAVIPGVYSLIMFGTGAVVMYYFGVLKKPSEINGAAVASTALSDS</sequence>
<dbReference type="Gene3D" id="1.20.1530.20">
    <property type="match status" value="1"/>
</dbReference>